<evidence type="ECO:0000313" key="1">
    <source>
        <dbReference type="EMBL" id="KAL3670120.1"/>
    </source>
</evidence>
<proteinExistence type="predicted"/>
<name>A0ABD3FWK1_9STRA</name>
<reference evidence="1 2" key="1">
    <citation type="submission" date="2024-09" db="EMBL/GenBank/DDBJ databases">
        <title>Genome sequencing and assembly of Phytophthora oleae, isolate VK10A, causative agent of rot of olive drupes.</title>
        <authorList>
            <person name="Conti Taguali S."/>
            <person name="Riolo M."/>
            <person name="La Spada F."/>
            <person name="Cacciola S.O."/>
            <person name="Dionisio G."/>
        </authorList>
    </citation>
    <scope>NUCLEOTIDE SEQUENCE [LARGE SCALE GENOMIC DNA]</scope>
    <source>
        <strain evidence="1 2">VK10A</strain>
    </source>
</reference>
<dbReference type="EMBL" id="JBIMZQ010000007">
    <property type="protein sequence ID" value="KAL3670120.1"/>
    <property type="molecule type" value="Genomic_DNA"/>
</dbReference>
<evidence type="ECO:0000313" key="2">
    <source>
        <dbReference type="Proteomes" id="UP001632037"/>
    </source>
</evidence>
<organism evidence="1 2">
    <name type="scientific">Phytophthora oleae</name>
    <dbReference type="NCBI Taxonomy" id="2107226"/>
    <lineage>
        <taxon>Eukaryota</taxon>
        <taxon>Sar</taxon>
        <taxon>Stramenopiles</taxon>
        <taxon>Oomycota</taxon>
        <taxon>Peronosporomycetes</taxon>
        <taxon>Peronosporales</taxon>
        <taxon>Peronosporaceae</taxon>
        <taxon>Phytophthora</taxon>
    </lineage>
</organism>
<protein>
    <submittedName>
        <fullName evidence="1">Uncharacterized protein</fullName>
    </submittedName>
</protein>
<keyword evidence="2" id="KW-1185">Reference proteome</keyword>
<accession>A0ABD3FWK1</accession>
<sequence>MQASTQPSFIVQDDVFVGEPEGDMEVELGVNLVDAFTEKHSNLKCQVAKATPWGLAFGQSMYELDACALLPAEACRGDDSYNSDLDDVEQEVLSKALLDDQDVSMDVDNKILSSSSNPSNRLEMVVFLYAFEKFRMVYA</sequence>
<comment type="caution">
    <text evidence="1">The sequence shown here is derived from an EMBL/GenBank/DDBJ whole genome shotgun (WGS) entry which is preliminary data.</text>
</comment>
<gene>
    <name evidence="1" type="ORF">V7S43_004435</name>
</gene>
<dbReference type="Proteomes" id="UP001632037">
    <property type="component" value="Unassembled WGS sequence"/>
</dbReference>
<dbReference type="AlphaFoldDB" id="A0ABD3FWK1"/>